<feature type="compositionally biased region" description="Basic and acidic residues" evidence="1">
    <location>
        <begin position="338"/>
        <end position="358"/>
    </location>
</feature>
<evidence type="ECO:0000259" key="3">
    <source>
        <dbReference type="PROSITE" id="PS50010"/>
    </source>
</evidence>
<dbReference type="RefSeq" id="XP_002423513.1">
    <property type="nucleotide sequence ID" value="XM_002423468.1"/>
</dbReference>
<feature type="region of interest" description="Disordered" evidence="1">
    <location>
        <begin position="273"/>
        <end position="307"/>
    </location>
</feature>
<dbReference type="InterPro" id="IPR001849">
    <property type="entry name" value="PH_domain"/>
</dbReference>
<feature type="compositionally biased region" description="Polar residues" evidence="1">
    <location>
        <begin position="327"/>
        <end position="337"/>
    </location>
</feature>
<evidence type="ECO:0000259" key="2">
    <source>
        <dbReference type="PROSITE" id="PS50003"/>
    </source>
</evidence>
<evidence type="ECO:0000256" key="1">
    <source>
        <dbReference type="SAM" id="MobiDB-lite"/>
    </source>
</evidence>
<dbReference type="SUPFAM" id="SSF48065">
    <property type="entry name" value="DBL homology domain (DH-domain)"/>
    <property type="match status" value="1"/>
</dbReference>
<dbReference type="EMBL" id="AAZO01000759">
    <property type="status" value="NOT_ANNOTATED_CDS"/>
    <property type="molecule type" value="Genomic_DNA"/>
</dbReference>
<dbReference type="STRING" id="121224.E0VBL9"/>
<proteinExistence type="predicted"/>
<reference evidence="5" key="3">
    <citation type="submission" date="2021-02" db="UniProtKB">
        <authorList>
            <consortium name="EnsemblMetazoa"/>
        </authorList>
    </citation>
    <scope>IDENTIFICATION</scope>
    <source>
        <strain evidence="5">USDA</strain>
    </source>
</reference>
<dbReference type="InterPro" id="IPR035899">
    <property type="entry name" value="DBL_dom_sf"/>
</dbReference>
<gene>
    <name evidence="5" type="primary">8231043</name>
    <name evidence="4" type="ORF">Phum_PHUM064900</name>
</gene>
<dbReference type="InterPro" id="IPR040181">
    <property type="entry name" value="PKHG5/7"/>
</dbReference>
<dbReference type="VEuPathDB" id="VectorBase:PHUM064900"/>
<feature type="domain" description="DH" evidence="3">
    <location>
        <begin position="418"/>
        <end position="602"/>
    </location>
</feature>
<dbReference type="SUPFAM" id="SSF50729">
    <property type="entry name" value="PH domain-like"/>
    <property type="match status" value="1"/>
</dbReference>
<dbReference type="OrthoDB" id="5585231at2759"/>
<dbReference type="PROSITE" id="PS50010">
    <property type="entry name" value="DH_2"/>
    <property type="match status" value="1"/>
</dbReference>
<dbReference type="GeneID" id="8231043"/>
<feature type="region of interest" description="Disordered" evidence="1">
    <location>
        <begin position="327"/>
        <end position="360"/>
    </location>
</feature>
<dbReference type="InterPro" id="IPR001331">
    <property type="entry name" value="GDS_CDC24_CS"/>
</dbReference>
<dbReference type="HOGENOM" id="CLU_329379_0_0_1"/>
<dbReference type="Gene3D" id="1.20.900.10">
    <property type="entry name" value="Dbl homology (DH) domain"/>
    <property type="match status" value="1"/>
</dbReference>
<dbReference type="EnsemblMetazoa" id="PHUM064900-RA">
    <property type="protein sequence ID" value="PHUM064900-PA"/>
    <property type="gene ID" value="PHUM064900"/>
</dbReference>
<dbReference type="CDD" id="cd13245">
    <property type="entry name" value="PH_PLEKHG7"/>
    <property type="match status" value="1"/>
</dbReference>
<keyword evidence="6" id="KW-1185">Reference proteome</keyword>
<evidence type="ECO:0000313" key="6">
    <source>
        <dbReference type="Proteomes" id="UP000009046"/>
    </source>
</evidence>
<dbReference type="SMART" id="SM00325">
    <property type="entry name" value="RhoGEF"/>
    <property type="match status" value="1"/>
</dbReference>
<dbReference type="Pfam" id="PF00621">
    <property type="entry name" value="RhoGEF"/>
    <property type="match status" value="1"/>
</dbReference>
<dbReference type="EMBL" id="DS235033">
    <property type="protein sequence ID" value="EEB10775.1"/>
    <property type="molecule type" value="Genomic_DNA"/>
</dbReference>
<name>E0VBL9_PEDHC</name>
<dbReference type="AlphaFoldDB" id="E0VBL9"/>
<dbReference type="OMA" id="QSECAFL"/>
<dbReference type="Proteomes" id="UP000009046">
    <property type="component" value="Unassembled WGS sequence"/>
</dbReference>
<dbReference type="CTD" id="8231043"/>
<dbReference type="PANTHER" id="PTHR13217">
    <property type="entry name" value="PLECKSTRIN HOMOLOGY DOMAIN-CONTAINING FAMILY G MEMBER 7"/>
    <property type="match status" value="1"/>
</dbReference>
<evidence type="ECO:0000313" key="5">
    <source>
        <dbReference type="EnsemblMetazoa" id="PHUM064900-PA"/>
    </source>
</evidence>
<dbReference type="eggNOG" id="KOG3521">
    <property type="taxonomic scope" value="Eukaryota"/>
</dbReference>
<reference evidence="4" key="2">
    <citation type="submission" date="2007-04" db="EMBL/GenBank/DDBJ databases">
        <title>The genome of the human body louse.</title>
        <authorList>
            <consortium name="The Human Body Louse Genome Consortium"/>
            <person name="Kirkness E."/>
            <person name="Walenz B."/>
            <person name="Hass B."/>
            <person name="Bruggner R."/>
            <person name="Strausberg R."/>
        </authorList>
    </citation>
    <scope>NUCLEOTIDE SEQUENCE</scope>
    <source>
        <strain evidence="4">USDA</strain>
    </source>
</reference>
<evidence type="ECO:0000313" key="4">
    <source>
        <dbReference type="EMBL" id="EEB10775.1"/>
    </source>
</evidence>
<reference evidence="4" key="1">
    <citation type="submission" date="2007-04" db="EMBL/GenBank/DDBJ databases">
        <title>Annotation of Pediculus humanus corporis strain USDA.</title>
        <authorList>
            <person name="Kirkness E."/>
            <person name="Hannick L."/>
            <person name="Hass B."/>
            <person name="Bruggner R."/>
            <person name="Lawson D."/>
            <person name="Bidwell S."/>
            <person name="Joardar V."/>
            <person name="Caler E."/>
            <person name="Walenz B."/>
            <person name="Inman J."/>
            <person name="Schobel S."/>
            <person name="Galinsky K."/>
            <person name="Amedeo P."/>
            <person name="Strausberg R."/>
        </authorList>
    </citation>
    <scope>NUCLEOTIDE SEQUENCE</scope>
    <source>
        <strain evidence="4">USDA</strain>
    </source>
</reference>
<feature type="compositionally biased region" description="Basic and acidic residues" evidence="1">
    <location>
        <begin position="281"/>
        <end position="303"/>
    </location>
</feature>
<feature type="compositionally biased region" description="Polar residues" evidence="1">
    <location>
        <begin position="862"/>
        <end position="872"/>
    </location>
</feature>
<feature type="domain" description="PH" evidence="2">
    <location>
        <begin position="656"/>
        <end position="773"/>
    </location>
</feature>
<protein>
    <submittedName>
        <fullName evidence="4">Rho/RAC guanine nucleotide exchange factor, putative</fullName>
    </submittedName>
</protein>
<dbReference type="GO" id="GO:0005085">
    <property type="term" value="F:guanyl-nucleotide exchange factor activity"/>
    <property type="evidence" value="ECO:0007669"/>
    <property type="project" value="InterPro"/>
</dbReference>
<dbReference type="KEGG" id="phu:Phum_PHUM064900"/>
<dbReference type="GO" id="GO:0007266">
    <property type="term" value="P:Rho protein signal transduction"/>
    <property type="evidence" value="ECO:0007669"/>
    <property type="project" value="TreeGrafter"/>
</dbReference>
<dbReference type="InterPro" id="IPR011993">
    <property type="entry name" value="PH-like_dom_sf"/>
</dbReference>
<feature type="region of interest" description="Disordered" evidence="1">
    <location>
        <begin position="838"/>
        <end position="872"/>
    </location>
</feature>
<organism>
    <name type="scientific">Pediculus humanus subsp. corporis</name>
    <name type="common">Body louse</name>
    <dbReference type="NCBI Taxonomy" id="121224"/>
    <lineage>
        <taxon>Eukaryota</taxon>
        <taxon>Metazoa</taxon>
        <taxon>Ecdysozoa</taxon>
        <taxon>Arthropoda</taxon>
        <taxon>Hexapoda</taxon>
        <taxon>Insecta</taxon>
        <taxon>Pterygota</taxon>
        <taxon>Neoptera</taxon>
        <taxon>Paraneoptera</taxon>
        <taxon>Psocodea</taxon>
        <taxon>Troctomorpha</taxon>
        <taxon>Phthiraptera</taxon>
        <taxon>Anoplura</taxon>
        <taxon>Pediculidae</taxon>
        <taxon>Pediculus</taxon>
    </lineage>
</organism>
<accession>E0VBL9</accession>
<dbReference type="InParanoid" id="E0VBL9"/>
<sequence length="872" mass="100480">MNAITIFVDYFVFFFPLELEPEVGIEHLDDLKYPNADPPCHFCMQQTSTSIHDENRLKIVSGGLVRKRDGSRDEAANHYMNLPSPIIHNESGDADSVFRPKQKMEDESNHIQNYFLEELKESQLPPPSALSRRRAIITSKLTTNDLDDHKLSWSSNFNTPRNRRSSIVVIPPMQICPGDLLVYSKVLTNRQKTLDLESSSQCLNFDSEESRKGKNTWSLLKLFERSNRGKSGSIGGLEEVLGCIQRAEFEDEELSYYRGLSWFEFYTRVNDRKRKPSRKKNPSDSTDRSEIKEDVSSPTDSKEFPVVSKPTELLTFETMAQVETVSVSSEIQIPKSPTKSDKSATSDLTKSKKQETTVRKLHRKLVRAQSERCFERSRLPSWRTKEKPVMSKPMPLVQTLSEKNLVSPVSTSSQGEYKRREAVWDLFQSECAFLFDHLMVLKNVFLEPLKRIQVEGFAMFAEPQLLFGNLDELCSLILEKVGPNGELPTTEVLGELFQKNENADSVSQAYHCYVLNYINALNYLETLRTHTEFCEFEKWCNKDERCKKLQLTDLLVAPVQHIMKVPLILKEVESRTEDLNEKIIITQILEIEEKSIRELDDKMKWLKNFERLLEIQKNIVWPSVQELDPKIFVPDFLKPALQRQPCDRIIVSPRRQIIIEGQLQILDSGKAQEVFVVLFDDMLLITKRKKGLSKKKSTLSENWASSCRSSSNPESSMRYVVYKQPLSLDRFFVYDITLPESVSCRLEFAFVLVVMNRFQQIQNWLTKLKETQEKWKKTLENTMYRPSSPQDIRNPNGTAEISVNESMNSYFKNPSGTSFCTKSNISVFDDSTTDICSTIDRSSPLPESYPTRQSSGDDESHSFSFPVTKSFF</sequence>
<dbReference type="PANTHER" id="PTHR13217:SF6">
    <property type="entry name" value="PLECKSTRIN HOMOLOGY DOMAIN-CONTAINING FAMILY G MEMBER 7"/>
    <property type="match status" value="1"/>
</dbReference>
<dbReference type="PROSITE" id="PS50003">
    <property type="entry name" value="PH_DOMAIN"/>
    <property type="match status" value="1"/>
</dbReference>
<dbReference type="InterPro" id="IPR000219">
    <property type="entry name" value="DH_dom"/>
</dbReference>
<dbReference type="PROSITE" id="PS00741">
    <property type="entry name" value="DH_1"/>
    <property type="match status" value="1"/>
</dbReference>
<dbReference type="SMART" id="SM00233">
    <property type="entry name" value="PH"/>
    <property type="match status" value="1"/>
</dbReference>
<dbReference type="Gene3D" id="2.30.29.30">
    <property type="entry name" value="Pleckstrin-homology domain (PH domain)/Phosphotyrosine-binding domain (PTB)"/>
    <property type="match status" value="1"/>
</dbReference>